<evidence type="ECO:0000313" key="9">
    <source>
        <dbReference type="Proteomes" id="UP000191686"/>
    </source>
</evidence>
<dbReference type="SUPFAM" id="SSF54373">
    <property type="entry name" value="FAD-linked reductases, C-terminal domain"/>
    <property type="match status" value="1"/>
</dbReference>
<evidence type="ECO:0000259" key="7">
    <source>
        <dbReference type="Pfam" id="PF01593"/>
    </source>
</evidence>
<comment type="caution">
    <text evidence="8">The sequence shown here is derived from an EMBL/GenBank/DDBJ whole genome shotgun (WGS) entry which is preliminary data.</text>
</comment>
<evidence type="ECO:0000256" key="5">
    <source>
        <dbReference type="ARBA" id="ARBA00023070"/>
    </source>
</evidence>
<evidence type="ECO:0000313" key="8">
    <source>
        <dbReference type="EMBL" id="MCW3716399.1"/>
    </source>
</evidence>
<feature type="domain" description="Amine oxidase" evidence="7">
    <location>
        <begin position="64"/>
        <end position="599"/>
    </location>
</feature>
<keyword evidence="5" id="KW-0073">Auxin biosynthesis</keyword>
<comment type="catalytic activity">
    <reaction evidence="6">
        <text>L-tryptophan + O2 = indole-3-acetamide + CO2 + H2O</text>
        <dbReference type="Rhea" id="RHEA:16165"/>
        <dbReference type="ChEBI" id="CHEBI:15377"/>
        <dbReference type="ChEBI" id="CHEBI:15379"/>
        <dbReference type="ChEBI" id="CHEBI:16031"/>
        <dbReference type="ChEBI" id="CHEBI:16526"/>
        <dbReference type="ChEBI" id="CHEBI:57912"/>
        <dbReference type="EC" id="1.13.12.3"/>
    </reaction>
</comment>
<dbReference type="Gene3D" id="3.50.50.60">
    <property type="entry name" value="FAD/NAD(P)-binding domain"/>
    <property type="match status" value="1"/>
</dbReference>
<dbReference type="PANTHER" id="PTHR10742:SF342">
    <property type="entry name" value="AMINE OXIDASE"/>
    <property type="match status" value="1"/>
</dbReference>
<proteinExistence type="inferred from homology"/>
<dbReference type="RefSeq" id="WP_058902545.1">
    <property type="nucleotide sequence ID" value="NZ_CAJPCP010000095.1"/>
</dbReference>
<dbReference type="AlphaFoldDB" id="A0ABD4UQV4"/>
<dbReference type="InterPro" id="IPR002937">
    <property type="entry name" value="Amino_oxidase"/>
</dbReference>
<dbReference type="InterPro" id="IPR050281">
    <property type="entry name" value="Flavin_monoamine_oxidase"/>
</dbReference>
<evidence type="ECO:0000256" key="6">
    <source>
        <dbReference type="ARBA" id="ARBA00047321"/>
    </source>
</evidence>
<evidence type="ECO:0000256" key="2">
    <source>
        <dbReference type="ARBA" id="ARBA00005833"/>
    </source>
</evidence>
<evidence type="ECO:0000256" key="3">
    <source>
        <dbReference type="ARBA" id="ARBA00012535"/>
    </source>
</evidence>
<reference evidence="8 9" key="2">
    <citation type="journal article" date="2017" name="Front. Microbiol.">
        <title>Genomics Reveals a Unique Clone of Burkholderia cenocepacia Harboring an Actively Excising Novel Genomic Island.</title>
        <authorList>
            <person name="Patil P.P."/>
            <person name="Mali S."/>
            <person name="Midha S."/>
            <person name="Gautam V."/>
            <person name="Dash L."/>
            <person name="Kumar S."/>
            <person name="Shastri J."/>
            <person name="Singhal L."/>
            <person name="Patil P.B."/>
        </authorList>
    </citation>
    <scope>NUCLEOTIDE SEQUENCE [LARGE SCALE GENOMIC DNA]</scope>
    <source>
        <strain evidence="8 9">BC-19</strain>
    </source>
</reference>
<organism evidence="8 9">
    <name type="scientific">Burkholderia cenocepacia</name>
    <dbReference type="NCBI Taxonomy" id="95486"/>
    <lineage>
        <taxon>Bacteria</taxon>
        <taxon>Pseudomonadati</taxon>
        <taxon>Pseudomonadota</taxon>
        <taxon>Betaproteobacteria</taxon>
        <taxon>Burkholderiales</taxon>
        <taxon>Burkholderiaceae</taxon>
        <taxon>Burkholderia</taxon>
        <taxon>Burkholderia cepacia complex</taxon>
    </lineage>
</organism>
<reference evidence="8 9" key="1">
    <citation type="journal article" date="2017" name="Front. Microbiol.">
        <title>Genomics reveals a unique clone of Burkholderia cenocepacia harbouring an actively excising novel genomic island.</title>
        <authorList>
            <person name="Patil P."/>
            <person name="Mali S."/>
            <person name="Midha S."/>
            <person name="Gautam V."/>
            <person name="Dash L."/>
            <person name="Kumar S."/>
            <person name="Shastri J."/>
            <person name="Singhal L."/>
            <person name="Patil P.B."/>
        </authorList>
    </citation>
    <scope>NUCLEOTIDE SEQUENCE [LARGE SCALE GENOMIC DNA]</scope>
    <source>
        <strain evidence="8 9">BC-19</strain>
    </source>
</reference>
<dbReference type="SUPFAM" id="SSF51905">
    <property type="entry name" value="FAD/NAD(P)-binding domain"/>
    <property type="match status" value="1"/>
</dbReference>
<dbReference type="Proteomes" id="UP000191686">
    <property type="component" value="Unassembled WGS sequence"/>
</dbReference>
<dbReference type="GO" id="GO:0009851">
    <property type="term" value="P:auxin biosynthetic process"/>
    <property type="evidence" value="ECO:0007669"/>
    <property type="project" value="UniProtKB-KW"/>
</dbReference>
<sequence>MSSIPSHNRNTPRTRGLDLAALIPDFPFHYGRFLDNAKSANKPLFQVSSDAKSKRVLVVGAGVAGTVAAYELLRLGFRPVIVEASDRIGGRLNAQRLGSDPDHQVFAELGAMRFPSSGKAGLHYFEKVGMLKNWAPFPNPGSQAAFSTVIDYKGERTYYQSVPSGTENPFPIPEKYVELEESMFGPHGWLNNDDIKLDELQAAMSQDPPDYDAIKATWKNLLHTKGWDNLSFHGALVDVAQWDRETIDLFGQIGFGTGGWNTDYPNGFLEVLRVLYTGLDVDHRLMYDGTSTLPNTLLTQTPTELHDVTDPDTQNESVLKTTMQALATAFPGNPIPHGKEVRHLSRNPDNTLTVTITDVSTGAIQEMLFDAVIYTPHVRILDKLRHYGTHQQYQQTTNLFDARTWEAIQYTHYMQSAKIFMATKSAFWKETDPETNMRKMSVTLSDRLTRGTYLVDYSESAGSTRGTGIFLSYTWNDDALKLLGDRDGAVHSHAHLCRQVLKDIYPKVDLESELAPGGNAEVEINWENEPLYLGAFKMNLPGQYELQRRLFSQFIDGVEPDEPPRPHANPMILAGDDISWVAGWIEGAIGTAINAVNKVVRMFGGADAALDNPGPITMWDQLKPVQLPQSTSIHSRP</sequence>
<dbReference type="InterPro" id="IPR036188">
    <property type="entry name" value="FAD/NAD-bd_sf"/>
</dbReference>
<protein>
    <recommendedName>
        <fullName evidence="4">Tryptophan 2-monooxygenase</fullName>
        <ecNumber evidence="3">1.13.12.3</ecNumber>
    </recommendedName>
</protein>
<dbReference type="Gene3D" id="1.10.405.40">
    <property type="match status" value="1"/>
</dbReference>
<dbReference type="GO" id="GO:0050361">
    <property type="term" value="F:tryptophan 2-monooxygenase activity"/>
    <property type="evidence" value="ECO:0007669"/>
    <property type="project" value="UniProtKB-EC"/>
</dbReference>
<gene>
    <name evidence="8" type="ORF">UE95_034455</name>
</gene>
<dbReference type="EMBL" id="JYMX02000042">
    <property type="protein sequence ID" value="MCW3716399.1"/>
    <property type="molecule type" value="Genomic_DNA"/>
</dbReference>
<dbReference type="Pfam" id="PF01593">
    <property type="entry name" value="Amino_oxidase"/>
    <property type="match status" value="1"/>
</dbReference>
<dbReference type="Gene3D" id="3.90.660.10">
    <property type="match status" value="1"/>
</dbReference>
<name>A0ABD4UQV4_9BURK</name>
<evidence type="ECO:0000256" key="1">
    <source>
        <dbReference type="ARBA" id="ARBA00004814"/>
    </source>
</evidence>
<accession>A0ABD4UQV4</accession>
<comment type="similarity">
    <text evidence="2">Belongs to the tryptophan 2-monooxygenase family.</text>
</comment>
<dbReference type="PANTHER" id="PTHR10742">
    <property type="entry name" value="FLAVIN MONOAMINE OXIDASE"/>
    <property type="match status" value="1"/>
</dbReference>
<dbReference type="EC" id="1.13.12.3" evidence="3"/>
<comment type="pathway">
    <text evidence="1">Plant hormone metabolism; auxin biosynthesis.</text>
</comment>
<evidence type="ECO:0000256" key="4">
    <source>
        <dbReference type="ARBA" id="ARBA00017871"/>
    </source>
</evidence>